<dbReference type="GeneID" id="34610000"/>
<organism evidence="11 12">
    <name type="scientific">Penicilliopsis zonata CBS 506.65</name>
    <dbReference type="NCBI Taxonomy" id="1073090"/>
    <lineage>
        <taxon>Eukaryota</taxon>
        <taxon>Fungi</taxon>
        <taxon>Dikarya</taxon>
        <taxon>Ascomycota</taxon>
        <taxon>Pezizomycotina</taxon>
        <taxon>Eurotiomycetes</taxon>
        <taxon>Eurotiomycetidae</taxon>
        <taxon>Eurotiales</taxon>
        <taxon>Aspergillaceae</taxon>
        <taxon>Penicilliopsis</taxon>
    </lineage>
</organism>
<feature type="region of interest" description="Disordered" evidence="8">
    <location>
        <begin position="1"/>
        <end position="45"/>
    </location>
</feature>
<dbReference type="Gene3D" id="1.20.1720.10">
    <property type="entry name" value="Multidrug resistance protein D"/>
    <property type="match status" value="1"/>
</dbReference>
<feature type="transmembrane region" description="Helical" evidence="9">
    <location>
        <begin position="208"/>
        <end position="230"/>
    </location>
</feature>
<dbReference type="OrthoDB" id="10021397at2759"/>
<dbReference type="Pfam" id="PF07690">
    <property type="entry name" value="MFS_1"/>
    <property type="match status" value="1"/>
</dbReference>
<evidence type="ECO:0000256" key="4">
    <source>
        <dbReference type="ARBA" id="ARBA00022692"/>
    </source>
</evidence>
<dbReference type="PANTHER" id="PTHR23501">
    <property type="entry name" value="MAJOR FACILITATOR SUPERFAMILY"/>
    <property type="match status" value="1"/>
</dbReference>
<dbReference type="GO" id="GO:0022857">
    <property type="term" value="F:transmembrane transporter activity"/>
    <property type="evidence" value="ECO:0007669"/>
    <property type="project" value="InterPro"/>
</dbReference>
<feature type="compositionally biased region" description="Acidic residues" evidence="8">
    <location>
        <begin position="31"/>
        <end position="40"/>
    </location>
</feature>
<evidence type="ECO:0000256" key="3">
    <source>
        <dbReference type="ARBA" id="ARBA00022448"/>
    </source>
</evidence>
<keyword evidence="7" id="KW-0325">Glycoprotein</keyword>
<comment type="similarity">
    <text evidence="2">Belongs to the major facilitator superfamily.</text>
</comment>
<evidence type="ECO:0000256" key="7">
    <source>
        <dbReference type="ARBA" id="ARBA00023180"/>
    </source>
</evidence>
<dbReference type="InterPro" id="IPR011701">
    <property type="entry name" value="MFS"/>
</dbReference>
<dbReference type="InterPro" id="IPR036259">
    <property type="entry name" value="MFS_trans_sf"/>
</dbReference>
<dbReference type="VEuPathDB" id="FungiDB:ASPZODRAFT_134468"/>
<dbReference type="PROSITE" id="PS50850">
    <property type="entry name" value="MFS"/>
    <property type="match status" value="1"/>
</dbReference>
<keyword evidence="6 9" id="KW-0472">Membrane</keyword>
<dbReference type="Proteomes" id="UP000184188">
    <property type="component" value="Unassembled WGS sequence"/>
</dbReference>
<feature type="transmembrane region" description="Helical" evidence="9">
    <location>
        <begin position="250"/>
        <end position="271"/>
    </location>
</feature>
<feature type="transmembrane region" description="Helical" evidence="9">
    <location>
        <begin position="89"/>
        <end position="108"/>
    </location>
</feature>
<keyword evidence="5 9" id="KW-1133">Transmembrane helix</keyword>
<feature type="transmembrane region" description="Helical" evidence="9">
    <location>
        <begin position="277"/>
        <end position="297"/>
    </location>
</feature>
<evidence type="ECO:0000313" key="12">
    <source>
        <dbReference type="Proteomes" id="UP000184188"/>
    </source>
</evidence>
<feature type="transmembrane region" description="Helical" evidence="9">
    <location>
        <begin position="178"/>
        <end position="202"/>
    </location>
</feature>
<dbReference type="GO" id="GO:0005886">
    <property type="term" value="C:plasma membrane"/>
    <property type="evidence" value="ECO:0007669"/>
    <property type="project" value="TreeGrafter"/>
</dbReference>
<feature type="transmembrane region" description="Helical" evidence="9">
    <location>
        <begin position="357"/>
        <end position="379"/>
    </location>
</feature>
<dbReference type="PRINTS" id="PR01036">
    <property type="entry name" value="TCRTETB"/>
</dbReference>
<proteinExistence type="inferred from homology"/>
<evidence type="ECO:0000256" key="2">
    <source>
        <dbReference type="ARBA" id="ARBA00008335"/>
    </source>
</evidence>
<evidence type="ECO:0000256" key="1">
    <source>
        <dbReference type="ARBA" id="ARBA00004141"/>
    </source>
</evidence>
<name>A0A1L9SD20_9EURO</name>
<dbReference type="SUPFAM" id="SSF103473">
    <property type="entry name" value="MFS general substrate transporter"/>
    <property type="match status" value="1"/>
</dbReference>
<feature type="transmembrane region" description="Helical" evidence="9">
    <location>
        <begin position="52"/>
        <end position="77"/>
    </location>
</feature>
<evidence type="ECO:0000256" key="9">
    <source>
        <dbReference type="SAM" id="Phobius"/>
    </source>
</evidence>
<dbReference type="AlphaFoldDB" id="A0A1L9SD20"/>
<evidence type="ECO:0000313" key="11">
    <source>
        <dbReference type="EMBL" id="OJJ45038.1"/>
    </source>
</evidence>
<feature type="transmembrane region" description="Helical" evidence="9">
    <location>
        <begin position="385"/>
        <end position="406"/>
    </location>
</feature>
<evidence type="ECO:0000259" key="10">
    <source>
        <dbReference type="PROSITE" id="PS50850"/>
    </source>
</evidence>
<dbReference type="InterPro" id="IPR020846">
    <property type="entry name" value="MFS_dom"/>
</dbReference>
<dbReference type="PANTHER" id="PTHR23501:SF187">
    <property type="entry name" value="MAJOR FACILITATOR SUPERFAMILY (MFS) PROFILE DOMAIN-CONTAINING PROTEIN"/>
    <property type="match status" value="1"/>
</dbReference>
<sequence>MIQPSTTPTIEEVAPAPPDGQSVSASKNEQEQGEQEEQEDQGYTPSGKTWRFWAVFPALCITTFLAALDTSILSTALPTIALDIHAAGAYMWITNAYILSSTVVLPLFGQMANIFGRRWIIISAVVIFGVGSGMAGGANNTAAIIAGRTVQGIGGGGINILVDTIICDLVPLRQRGKYVAMMASVWAVGTTVGPILGGAFAQYVSWRWVFYINLPLCAVALLLLLLFLRVKHPRRPAGTTVWQQILRIDLPGNIILTMAVVAILMSLTWAGTSYPWSSWRILVPLLLGLAGLGLFYLHQASPFCAEPSIPLRLFSSATALCALWISFLQNMLLYWVGYFLPVYFQAVRGLSPTQSGILCLPITAAIAPFGVITGILIAVTGKYRIFHFMGYTCLTAGVGLLSLLNVDSPASHWAGFQVLFGVGSGMVFSSTLPPIQAVLPESDVATATATWAFMRSLGCIWGNSRPYHHLQFARGTSSTPGG</sequence>
<feature type="transmembrane region" description="Helical" evidence="9">
    <location>
        <begin position="120"/>
        <end position="138"/>
    </location>
</feature>
<accession>A0A1L9SD20</accession>
<keyword evidence="3" id="KW-0813">Transport</keyword>
<evidence type="ECO:0000256" key="6">
    <source>
        <dbReference type="ARBA" id="ARBA00023136"/>
    </source>
</evidence>
<keyword evidence="4 9" id="KW-0812">Transmembrane</keyword>
<evidence type="ECO:0000256" key="5">
    <source>
        <dbReference type="ARBA" id="ARBA00022989"/>
    </source>
</evidence>
<dbReference type="EMBL" id="KV878346">
    <property type="protein sequence ID" value="OJJ45038.1"/>
    <property type="molecule type" value="Genomic_DNA"/>
</dbReference>
<comment type="subcellular location">
    <subcellularLocation>
        <location evidence="1">Membrane</location>
        <topology evidence="1">Multi-pass membrane protein</topology>
    </subcellularLocation>
</comment>
<dbReference type="RefSeq" id="XP_022579548.1">
    <property type="nucleotide sequence ID" value="XM_022723535.1"/>
</dbReference>
<gene>
    <name evidence="11" type="ORF">ASPZODRAFT_134468</name>
</gene>
<protein>
    <recommendedName>
        <fullName evidence="10">Major facilitator superfamily (MFS) profile domain-containing protein</fullName>
    </recommendedName>
</protein>
<keyword evidence="12" id="KW-1185">Reference proteome</keyword>
<feature type="transmembrane region" description="Helical" evidence="9">
    <location>
        <begin position="144"/>
        <end position="166"/>
    </location>
</feature>
<feature type="domain" description="Major facilitator superfamily (MFS) profile" evidence="10">
    <location>
        <begin position="55"/>
        <end position="482"/>
    </location>
</feature>
<evidence type="ECO:0000256" key="8">
    <source>
        <dbReference type="SAM" id="MobiDB-lite"/>
    </source>
</evidence>
<dbReference type="Gene3D" id="1.20.1250.20">
    <property type="entry name" value="MFS general substrate transporter like domains"/>
    <property type="match status" value="1"/>
</dbReference>
<reference evidence="12" key="1">
    <citation type="journal article" date="2017" name="Genome Biol.">
        <title>Comparative genomics reveals high biological diversity and specific adaptations in the industrially and medically important fungal genus Aspergillus.</title>
        <authorList>
            <person name="de Vries R.P."/>
            <person name="Riley R."/>
            <person name="Wiebenga A."/>
            <person name="Aguilar-Osorio G."/>
            <person name="Amillis S."/>
            <person name="Uchima C.A."/>
            <person name="Anderluh G."/>
            <person name="Asadollahi M."/>
            <person name="Askin M."/>
            <person name="Barry K."/>
            <person name="Battaglia E."/>
            <person name="Bayram O."/>
            <person name="Benocci T."/>
            <person name="Braus-Stromeyer S.A."/>
            <person name="Caldana C."/>
            <person name="Canovas D."/>
            <person name="Cerqueira G.C."/>
            <person name="Chen F."/>
            <person name="Chen W."/>
            <person name="Choi C."/>
            <person name="Clum A."/>
            <person name="Dos Santos R.A."/>
            <person name="Damasio A.R."/>
            <person name="Diallinas G."/>
            <person name="Emri T."/>
            <person name="Fekete E."/>
            <person name="Flipphi M."/>
            <person name="Freyberg S."/>
            <person name="Gallo A."/>
            <person name="Gournas C."/>
            <person name="Habgood R."/>
            <person name="Hainaut M."/>
            <person name="Harispe M.L."/>
            <person name="Henrissat B."/>
            <person name="Hilden K.S."/>
            <person name="Hope R."/>
            <person name="Hossain A."/>
            <person name="Karabika E."/>
            <person name="Karaffa L."/>
            <person name="Karanyi Z."/>
            <person name="Krasevec N."/>
            <person name="Kuo A."/>
            <person name="Kusch H."/>
            <person name="LaButti K."/>
            <person name="Lagendijk E.L."/>
            <person name="Lapidus A."/>
            <person name="Levasseur A."/>
            <person name="Lindquist E."/>
            <person name="Lipzen A."/>
            <person name="Logrieco A.F."/>
            <person name="MacCabe A."/>
            <person name="Maekelae M.R."/>
            <person name="Malavazi I."/>
            <person name="Melin P."/>
            <person name="Meyer V."/>
            <person name="Mielnichuk N."/>
            <person name="Miskei M."/>
            <person name="Molnar A.P."/>
            <person name="Mule G."/>
            <person name="Ngan C.Y."/>
            <person name="Orejas M."/>
            <person name="Orosz E."/>
            <person name="Ouedraogo J.P."/>
            <person name="Overkamp K.M."/>
            <person name="Park H.-S."/>
            <person name="Perrone G."/>
            <person name="Piumi F."/>
            <person name="Punt P.J."/>
            <person name="Ram A.F."/>
            <person name="Ramon A."/>
            <person name="Rauscher S."/>
            <person name="Record E."/>
            <person name="Riano-Pachon D.M."/>
            <person name="Robert V."/>
            <person name="Roehrig J."/>
            <person name="Ruller R."/>
            <person name="Salamov A."/>
            <person name="Salih N.S."/>
            <person name="Samson R.A."/>
            <person name="Sandor E."/>
            <person name="Sanguinetti M."/>
            <person name="Schuetze T."/>
            <person name="Sepcic K."/>
            <person name="Shelest E."/>
            <person name="Sherlock G."/>
            <person name="Sophianopoulou V."/>
            <person name="Squina F.M."/>
            <person name="Sun H."/>
            <person name="Susca A."/>
            <person name="Todd R.B."/>
            <person name="Tsang A."/>
            <person name="Unkles S.E."/>
            <person name="van de Wiele N."/>
            <person name="van Rossen-Uffink D."/>
            <person name="Oliveira J.V."/>
            <person name="Vesth T.C."/>
            <person name="Visser J."/>
            <person name="Yu J.-H."/>
            <person name="Zhou M."/>
            <person name="Andersen M.R."/>
            <person name="Archer D.B."/>
            <person name="Baker S.E."/>
            <person name="Benoit I."/>
            <person name="Brakhage A.A."/>
            <person name="Braus G.H."/>
            <person name="Fischer R."/>
            <person name="Frisvad J.C."/>
            <person name="Goldman G.H."/>
            <person name="Houbraken J."/>
            <person name="Oakley B."/>
            <person name="Pocsi I."/>
            <person name="Scazzocchio C."/>
            <person name="Seiboth B."/>
            <person name="vanKuyk P.A."/>
            <person name="Wortman J."/>
            <person name="Dyer P.S."/>
            <person name="Grigoriev I.V."/>
        </authorList>
    </citation>
    <scope>NUCLEOTIDE SEQUENCE [LARGE SCALE GENOMIC DNA]</scope>
    <source>
        <strain evidence="12">CBS 506.65</strain>
    </source>
</reference>